<evidence type="ECO:0000313" key="1">
    <source>
        <dbReference type="EMBL" id="SVB30305.1"/>
    </source>
</evidence>
<sequence length="349" mass="38728">MFKPIGSGNATITPFKVFKQYEFTDADSGSGVFILEGTSGSYFNYSTASAQSKSLGTFNELSRSLGKDKDTWFSIGTFYNLPVYNSINHLYYKFEQQNNPKGLSPQPQFSFNQDPWPRDSSGSFLNRIHNSLRVINIPRKFFGEEIKPGTVQLIDNSLTDETLTLVDDERGHLYDSVYSSSFARRSSSLSGSNVVVGDSVGNVFYDQGFIVITDTGSKYGNVAKLEGTDGYELEFQGTKTIREYEFLCNIQEYEYNGTDNISATPGRSGSQLLGSDLSGFFMEGIHTQLTGSVYNEVGTQEEYDTGSVYRPSGVYSNFVTHSAFNPYITSIGLYDDNKELLAVAKLARP</sequence>
<feature type="non-terminal residue" evidence="1">
    <location>
        <position position="349"/>
    </location>
</feature>
<name>A0A382CW50_9ZZZZ</name>
<dbReference type="EMBL" id="UINC01036400">
    <property type="protein sequence ID" value="SVB30305.1"/>
    <property type="molecule type" value="Genomic_DNA"/>
</dbReference>
<dbReference type="AlphaFoldDB" id="A0A382CW50"/>
<proteinExistence type="predicted"/>
<organism evidence="1">
    <name type="scientific">marine metagenome</name>
    <dbReference type="NCBI Taxonomy" id="408172"/>
    <lineage>
        <taxon>unclassified sequences</taxon>
        <taxon>metagenomes</taxon>
        <taxon>ecological metagenomes</taxon>
    </lineage>
</organism>
<accession>A0A382CW50</accession>
<reference evidence="1" key="1">
    <citation type="submission" date="2018-05" db="EMBL/GenBank/DDBJ databases">
        <authorList>
            <person name="Lanie J.A."/>
            <person name="Ng W.-L."/>
            <person name="Kazmierczak K.M."/>
            <person name="Andrzejewski T.M."/>
            <person name="Davidsen T.M."/>
            <person name="Wayne K.J."/>
            <person name="Tettelin H."/>
            <person name="Glass J.I."/>
            <person name="Rusch D."/>
            <person name="Podicherti R."/>
            <person name="Tsui H.-C.T."/>
            <person name="Winkler M.E."/>
        </authorList>
    </citation>
    <scope>NUCLEOTIDE SEQUENCE</scope>
</reference>
<gene>
    <name evidence="1" type="ORF">METZ01_LOCUS183159</name>
</gene>
<protein>
    <submittedName>
        <fullName evidence="1">Uncharacterized protein</fullName>
    </submittedName>
</protein>